<comment type="caution">
    <text evidence="9">The sequence shown here is derived from an EMBL/GenBank/DDBJ whole genome shotgun (WGS) entry which is preliminary data.</text>
</comment>
<keyword evidence="2" id="KW-0813">Transport</keyword>
<feature type="domain" description="Mon2 C-terminal" evidence="7">
    <location>
        <begin position="1004"/>
        <end position="1227"/>
    </location>
</feature>
<comment type="similarity">
    <text evidence="1">Belongs to the MON2 family.</text>
</comment>
<protein>
    <submittedName>
        <fullName evidence="9">Endosomal peripheral membrane protein</fullName>
    </submittedName>
</protein>
<evidence type="ECO:0000256" key="2">
    <source>
        <dbReference type="ARBA" id="ARBA00022448"/>
    </source>
</evidence>
<evidence type="ECO:0000259" key="7">
    <source>
        <dbReference type="Pfam" id="PF16206"/>
    </source>
</evidence>
<name>A0AA38RRM4_9PEZI</name>
<dbReference type="InterPro" id="IPR032629">
    <property type="entry name" value="DCB_dom"/>
</dbReference>
<feature type="compositionally biased region" description="Low complexity" evidence="5">
    <location>
        <begin position="776"/>
        <end position="798"/>
    </location>
</feature>
<feature type="domain" description="Mon2/Sec7/BIG1-like HUS" evidence="6">
    <location>
        <begin position="200"/>
        <end position="353"/>
    </location>
</feature>
<feature type="compositionally biased region" description="Low complexity" evidence="5">
    <location>
        <begin position="489"/>
        <end position="499"/>
    </location>
</feature>
<evidence type="ECO:0000256" key="3">
    <source>
        <dbReference type="ARBA" id="ARBA00022927"/>
    </source>
</evidence>
<dbReference type="EMBL" id="JANBVO010000017">
    <property type="protein sequence ID" value="KAJ9144108.1"/>
    <property type="molecule type" value="Genomic_DNA"/>
</dbReference>
<dbReference type="Pfam" id="PF16213">
    <property type="entry name" value="DCB"/>
    <property type="match status" value="1"/>
</dbReference>
<evidence type="ECO:0000256" key="4">
    <source>
        <dbReference type="SAM" id="Coils"/>
    </source>
</evidence>
<evidence type="ECO:0000259" key="8">
    <source>
        <dbReference type="Pfam" id="PF16213"/>
    </source>
</evidence>
<feature type="region of interest" description="Disordered" evidence="5">
    <location>
        <begin position="772"/>
        <end position="800"/>
    </location>
</feature>
<evidence type="ECO:0000313" key="10">
    <source>
        <dbReference type="Proteomes" id="UP001174694"/>
    </source>
</evidence>
<keyword evidence="4" id="KW-0175">Coiled coil</keyword>
<organism evidence="9 10">
    <name type="scientific">Pleurostoma richardsiae</name>
    <dbReference type="NCBI Taxonomy" id="41990"/>
    <lineage>
        <taxon>Eukaryota</taxon>
        <taxon>Fungi</taxon>
        <taxon>Dikarya</taxon>
        <taxon>Ascomycota</taxon>
        <taxon>Pezizomycotina</taxon>
        <taxon>Sordariomycetes</taxon>
        <taxon>Sordariomycetidae</taxon>
        <taxon>Calosphaeriales</taxon>
        <taxon>Pleurostomataceae</taxon>
        <taxon>Pleurostoma</taxon>
    </lineage>
</organism>
<feature type="region of interest" description="Disordered" evidence="5">
    <location>
        <begin position="477"/>
        <end position="511"/>
    </location>
</feature>
<dbReference type="InterPro" id="IPR016024">
    <property type="entry name" value="ARM-type_fold"/>
</dbReference>
<evidence type="ECO:0000256" key="1">
    <source>
        <dbReference type="ARBA" id="ARBA00008144"/>
    </source>
</evidence>
<sequence length="1745" mass="189307">MSAQLLATELTNLIQESKRKHNDLRQAAEKSLDEVRTLRVSSEAQVVTELSQKVNFVNPFIIACGTKNAKFTGIAIVCLQRLIVSKALPRSKLSQVLEALREATSAGLDVQLKILQALPSLLQNYSTDVKGDLLVTALNICFVLQSSKNAIVNNTSAATLQQLIVSVFDKVVVEDKSAADESFVGEAPTQTGTVQLKAAALDAYRIFNDVCLLTQSQRPEYLRFSGLPQTFGLELIESVLTNHAAVFSTHPEQAHVLRTRVMPFIISSLSGKPNFATSVRLVRILYTILRRHISILPEESGEAMGILTHLLDQDAALWKRSLCMEVFRGIFAEPGLLRRIFMLYDAQEGEKDILKNLTATFVRVSTEKPSVIGLAHQSTIPVANPYSSIGSSTDQAMLEASGVTGIISGSVGGEGDNTGISSQWSSMRVPCIDQLDKTEPPAIPESYIYSLTLACITSLSEGLAKFILPLTVPGDRNRKRSARQGTLDGAGESSDGGAAKSQLERSGSFKKNPVPTNPLLLKEHPLYAEVQACASLIDECWPAILATCSTFLYAALDSEYYHSLVRAFQKFAHVAGLLQLNTPRDAFLTTLGKAAVPPNVFTACLNAGQSRPPPTPTVETPNSILSNARGLLSVESLVSQATSAAEKPRQQSFDSGSSALNTRNLLCMRALINLGIALGPTLGSSWRIILETLQQADFVLFVTGKSAGRTPTAARGPDQQADNEANALLANFSTEIKAVETAASRLFESTTDFPNAAFLEVVSAVCNLLERRSEPGSEPSSRPQSPPSSSASLQTPTSQHRRVLSISTSAAVGPHQQDQFALAKLGDIASINLERLLNYPPDASGWTLLIEELVGTLSSGSMTPRVRIRGAEVLVRVVLEAAGTAASRAQDSRGKIQLRLFTALRDALEHLKSENRETSVSNHATDVEIHRIILESLKNILESCGETLVSGWDLAFEIMNSIFMTNKFVAEATRSPQPHPEILVTRSVKLIRPSFNSLQLICSDFLPSLPNACFLHLVDTLYKFCSQGDDLNVALTTVTFFWAIADFLSGNTKSIAVTEAMAGDLKDEDLVRLASNPDEEGSGAALWMLLLLRLTSVTADQRLELRNSAIQTLLRIIHAYGSSLGPEAWSICIKSVIFRLLSAIETRLRDAHHGESANAGGGDWDETAVVVIQGVSNLLASYLDVLTAYPAFTALWQDLLGHLATMLDFDSLDINSATFSSLGSILSKCDDGPKSSFDTKTIDLAWDLWSRRIPVAREDTGKFEDNQKCLLSWVEALVELYRLIREDLTVERVRRMLSLVKEAMQQATPGSYSSDAEYVTPLQGRILDVLKMLRTDIHGVPSAMISQVADFVSLAFKQDQPAGGNAKRTYVAMSKESMGILQQLILDNASDSDIYTSDALTSALSALQIPVALKYSFQVSTRSLAPWRAATSAALVILEATLPQLRSIDVPRSTLHEIWHIIVQFANGIIAAECDKAPGADILGDQEFDIASFHKLRELIIPSLGAEAVLEKTRKAYAEGLFRTSIIHDPAPAEAAIIYGGNADGAGLAALYKRRNGRTIDAPATKRDKMAYVCLDELFALVSAHDEATAAPMILVQPPTPRAPPGPMTHPGPMNPLAPGRGGQQEQANALYVRLARTAAPYLILRSALTLRSYIADQPLRGRMPQPLSQRKELGRILQCLVKLKSEPEAIPDTPNVESETRKHLLRLYPLLVAAVRVSGTSGDEKLLGLLTDALNVVGEELGVL</sequence>
<gene>
    <name evidence="9" type="ORF">NKR23_g6214</name>
</gene>
<dbReference type="Pfam" id="PF16206">
    <property type="entry name" value="Mon2_C"/>
    <property type="match status" value="1"/>
</dbReference>
<evidence type="ECO:0000256" key="5">
    <source>
        <dbReference type="SAM" id="MobiDB-lite"/>
    </source>
</evidence>
<dbReference type="SUPFAM" id="SSF48371">
    <property type="entry name" value="ARM repeat"/>
    <property type="match status" value="1"/>
</dbReference>
<dbReference type="Pfam" id="PF12783">
    <property type="entry name" value="Sec7-like_HUS"/>
    <property type="match status" value="1"/>
</dbReference>
<dbReference type="PANTHER" id="PTHR10663">
    <property type="entry name" value="GUANYL-NUCLEOTIDE EXCHANGE FACTOR"/>
    <property type="match status" value="1"/>
</dbReference>
<feature type="domain" description="Mon2/Sec7/BIG1-like dimerisation and cyclophilin-binding" evidence="8">
    <location>
        <begin position="4"/>
        <end position="175"/>
    </location>
</feature>
<keyword evidence="3" id="KW-0653">Protein transport</keyword>
<reference evidence="9" key="1">
    <citation type="submission" date="2022-07" db="EMBL/GenBank/DDBJ databases">
        <title>Fungi with potential for degradation of polypropylene.</title>
        <authorList>
            <person name="Gostincar C."/>
        </authorList>
    </citation>
    <scope>NUCLEOTIDE SEQUENCE</scope>
    <source>
        <strain evidence="9">EXF-13308</strain>
    </source>
</reference>
<dbReference type="InterPro" id="IPR032691">
    <property type="entry name" value="Mon2/Sec7/BIG1-like_HUS"/>
</dbReference>
<feature type="coiled-coil region" evidence="4">
    <location>
        <begin position="7"/>
        <end position="34"/>
    </location>
</feature>
<evidence type="ECO:0000313" key="9">
    <source>
        <dbReference type="EMBL" id="KAJ9144108.1"/>
    </source>
</evidence>
<dbReference type="PANTHER" id="PTHR10663:SF333">
    <property type="entry name" value="PROTEIN MON2 HOMOLOG"/>
    <property type="match status" value="1"/>
</dbReference>
<proteinExistence type="inferred from homology"/>
<dbReference type="GO" id="GO:0005794">
    <property type="term" value="C:Golgi apparatus"/>
    <property type="evidence" value="ECO:0007669"/>
    <property type="project" value="UniProtKB-ARBA"/>
</dbReference>
<evidence type="ECO:0000259" key="6">
    <source>
        <dbReference type="Pfam" id="PF12783"/>
    </source>
</evidence>
<dbReference type="InterPro" id="IPR032817">
    <property type="entry name" value="Mon2_C"/>
</dbReference>
<dbReference type="Proteomes" id="UP001174694">
    <property type="component" value="Unassembled WGS sequence"/>
</dbReference>
<dbReference type="GO" id="GO:0015031">
    <property type="term" value="P:protein transport"/>
    <property type="evidence" value="ECO:0007669"/>
    <property type="project" value="UniProtKB-KW"/>
</dbReference>
<accession>A0AA38RRM4</accession>
<keyword evidence="10" id="KW-1185">Reference proteome</keyword>